<reference evidence="2 3" key="1">
    <citation type="journal article" date="2024" name="Ann. Entomol. Soc. Am.">
        <title>Genomic analyses of the southern and eastern yellowjacket wasps (Hymenoptera: Vespidae) reveal evolutionary signatures of social life.</title>
        <authorList>
            <person name="Catto M.A."/>
            <person name="Caine P.B."/>
            <person name="Orr S.E."/>
            <person name="Hunt B.G."/>
            <person name="Goodisman M.A.D."/>
        </authorList>
    </citation>
    <scope>NUCLEOTIDE SEQUENCE [LARGE SCALE GENOMIC DNA]</scope>
    <source>
        <strain evidence="2">232</strain>
        <tissue evidence="2">Head and thorax</tissue>
    </source>
</reference>
<gene>
    <name evidence="2" type="ORF">V1477_015936</name>
</gene>
<name>A0ABD2BBT1_VESMC</name>
<keyword evidence="3" id="KW-1185">Reference proteome</keyword>
<sequence length="178" mass="19736">MVFCGRLNVSPQPGIIGQVKYVLAPLSRPYLKQVTQSDKSSLKVKAIEFEDSSRNISKEPMVEHRKCRRPGDIACTSTIRKSVTGLSPGGIKSRRKVAKAALCRTSTPIEKRDREEREEEEEEGGKEEDEEEDGEEGGKERWKGKGRGGGGGGGRRRRSRPKDSDEIGGFNDDEMQEG</sequence>
<evidence type="ECO:0000313" key="3">
    <source>
        <dbReference type="Proteomes" id="UP001607303"/>
    </source>
</evidence>
<dbReference type="Proteomes" id="UP001607303">
    <property type="component" value="Unassembled WGS sequence"/>
</dbReference>
<organism evidence="2 3">
    <name type="scientific">Vespula maculifrons</name>
    <name type="common">Eastern yellow jacket</name>
    <name type="synonym">Wasp</name>
    <dbReference type="NCBI Taxonomy" id="7453"/>
    <lineage>
        <taxon>Eukaryota</taxon>
        <taxon>Metazoa</taxon>
        <taxon>Ecdysozoa</taxon>
        <taxon>Arthropoda</taxon>
        <taxon>Hexapoda</taxon>
        <taxon>Insecta</taxon>
        <taxon>Pterygota</taxon>
        <taxon>Neoptera</taxon>
        <taxon>Endopterygota</taxon>
        <taxon>Hymenoptera</taxon>
        <taxon>Apocrita</taxon>
        <taxon>Aculeata</taxon>
        <taxon>Vespoidea</taxon>
        <taxon>Vespidae</taxon>
        <taxon>Vespinae</taxon>
        <taxon>Vespula</taxon>
    </lineage>
</organism>
<feature type="region of interest" description="Disordered" evidence="1">
    <location>
        <begin position="82"/>
        <end position="178"/>
    </location>
</feature>
<dbReference type="EMBL" id="JAYRBN010000091">
    <property type="protein sequence ID" value="KAL2730125.1"/>
    <property type="molecule type" value="Genomic_DNA"/>
</dbReference>
<dbReference type="AlphaFoldDB" id="A0ABD2BBT1"/>
<comment type="caution">
    <text evidence="2">The sequence shown here is derived from an EMBL/GenBank/DDBJ whole genome shotgun (WGS) entry which is preliminary data.</text>
</comment>
<feature type="compositionally biased region" description="Acidic residues" evidence="1">
    <location>
        <begin position="116"/>
        <end position="135"/>
    </location>
</feature>
<evidence type="ECO:0000313" key="2">
    <source>
        <dbReference type="EMBL" id="KAL2730125.1"/>
    </source>
</evidence>
<evidence type="ECO:0000256" key="1">
    <source>
        <dbReference type="SAM" id="MobiDB-lite"/>
    </source>
</evidence>
<accession>A0ABD2BBT1</accession>
<protein>
    <submittedName>
        <fullName evidence="2">Uncharacterized protein</fullName>
    </submittedName>
</protein>
<proteinExistence type="predicted"/>